<proteinExistence type="predicted"/>
<gene>
    <name evidence="2" type="ORF">AVEN_120753_1</name>
</gene>
<evidence type="ECO:0000313" key="3">
    <source>
        <dbReference type="Proteomes" id="UP000499080"/>
    </source>
</evidence>
<dbReference type="GO" id="GO:0071897">
    <property type="term" value="P:DNA biosynthetic process"/>
    <property type="evidence" value="ECO:0007669"/>
    <property type="project" value="UniProtKB-ARBA"/>
</dbReference>
<organism evidence="2 3">
    <name type="scientific">Araneus ventricosus</name>
    <name type="common">Orbweaver spider</name>
    <name type="synonym">Epeira ventricosa</name>
    <dbReference type="NCBI Taxonomy" id="182803"/>
    <lineage>
        <taxon>Eukaryota</taxon>
        <taxon>Metazoa</taxon>
        <taxon>Ecdysozoa</taxon>
        <taxon>Arthropoda</taxon>
        <taxon>Chelicerata</taxon>
        <taxon>Arachnida</taxon>
        <taxon>Araneae</taxon>
        <taxon>Araneomorphae</taxon>
        <taxon>Entelegynae</taxon>
        <taxon>Araneoidea</taxon>
        <taxon>Araneidae</taxon>
        <taxon>Araneus</taxon>
    </lineage>
</organism>
<keyword evidence="3" id="KW-1185">Reference proteome</keyword>
<feature type="domain" description="Reverse transcriptase/retrotransposon-derived protein RNase H-like" evidence="1">
    <location>
        <begin position="99"/>
        <end position="143"/>
    </location>
</feature>
<reference evidence="2 3" key="1">
    <citation type="journal article" date="2019" name="Sci. Rep.">
        <title>Orb-weaving spider Araneus ventricosus genome elucidates the spidroin gene catalogue.</title>
        <authorList>
            <person name="Kono N."/>
            <person name="Nakamura H."/>
            <person name="Ohtoshi R."/>
            <person name="Moran D.A.P."/>
            <person name="Shinohara A."/>
            <person name="Yoshida Y."/>
            <person name="Fujiwara M."/>
            <person name="Mori M."/>
            <person name="Tomita M."/>
            <person name="Arakawa K."/>
        </authorList>
    </citation>
    <scope>NUCLEOTIDE SEQUENCE [LARGE SCALE GENOMIC DNA]</scope>
</reference>
<evidence type="ECO:0000313" key="2">
    <source>
        <dbReference type="EMBL" id="GBN63578.1"/>
    </source>
</evidence>
<dbReference type="InterPro" id="IPR051320">
    <property type="entry name" value="Viral_Replic_Matur_Polypro"/>
</dbReference>
<dbReference type="Gene3D" id="3.30.70.270">
    <property type="match status" value="1"/>
</dbReference>
<dbReference type="OrthoDB" id="7698356at2759"/>
<dbReference type="PANTHER" id="PTHR33064">
    <property type="entry name" value="POL PROTEIN"/>
    <property type="match status" value="1"/>
</dbReference>
<accession>A0A4Y2QJW2</accession>
<protein>
    <recommendedName>
        <fullName evidence="1">Reverse transcriptase/retrotransposon-derived protein RNase H-like domain-containing protein</fullName>
    </recommendedName>
</protein>
<dbReference type="InterPro" id="IPR043502">
    <property type="entry name" value="DNA/RNA_pol_sf"/>
</dbReference>
<dbReference type="SUPFAM" id="SSF56672">
    <property type="entry name" value="DNA/RNA polymerases"/>
    <property type="match status" value="1"/>
</dbReference>
<evidence type="ECO:0000259" key="1">
    <source>
        <dbReference type="Pfam" id="PF17919"/>
    </source>
</evidence>
<name>A0A4Y2QJW2_ARAVE</name>
<dbReference type="EMBL" id="BGPR01014069">
    <property type="protein sequence ID" value="GBN63578.1"/>
    <property type="molecule type" value="Genomic_DNA"/>
</dbReference>
<dbReference type="Pfam" id="PF17919">
    <property type="entry name" value="RT_RNaseH_2"/>
    <property type="match status" value="1"/>
</dbReference>
<dbReference type="AlphaFoldDB" id="A0A4Y2QJW2"/>
<comment type="caution">
    <text evidence="2">The sequence shown here is derived from an EMBL/GenBank/DDBJ whole genome shotgun (WGS) entry which is preliminary data.</text>
</comment>
<dbReference type="Proteomes" id="UP000499080">
    <property type="component" value="Unassembled WGS sequence"/>
</dbReference>
<dbReference type="PANTHER" id="PTHR33064:SF37">
    <property type="entry name" value="RIBONUCLEASE H"/>
    <property type="match status" value="1"/>
</dbReference>
<sequence>MERLDTLGIIVNTPKSVFTVQEIEFWGYQITAQNSRPLTERVQSIRKYKRPANIQVLRIFFGILNFYHRYLKDAAKKQVLLHEYLKGTKKKDKIKVQRTQDAQKQFHNFQNDLANASLLSLPDSELTLSLFTDASDTEIGSVL</sequence>
<dbReference type="InterPro" id="IPR041577">
    <property type="entry name" value="RT_RNaseH_2"/>
</dbReference>
<dbReference type="InterPro" id="IPR043128">
    <property type="entry name" value="Rev_trsase/Diguanyl_cyclase"/>
</dbReference>